<gene>
    <name evidence="7" type="ORF">SAMN02746089_01771</name>
</gene>
<dbReference type="EMBL" id="FQVH01000019">
    <property type="protein sequence ID" value="SHF36315.1"/>
    <property type="molecule type" value="Genomic_DNA"/>
</dbReference>
<feature type="transmembrane region" description="Helical" evidence="6">
    <location>
        <begin position="375"/>
        <end position="393"/>
    </location>
</feature>
<keyword evidence="7" id="KW-0131">Cell cycle</keyword>
<organism evidence="7 8">
    <name type="scientific">Caldanaerobius fijiensis DSM 17918</name>
    <dbReference type="NCBI Taxonomy" id="1121256"/>
    <lineage>
        <taxon>Bacteria</taxon>
        <taxon>Bacillati</taxon>
        <taxon>Bacillota</taxon>
        <taxon>Clostridia</taxon>
        <taxon>Thermoanaerobacterales</taxon>
        <taxon>Thermoanaerobacteraceae</taxon>
        <taxon>Caldanaerobius</taxon>
    </lineage>
</organism>
<proteinExistence type="predicted"/>
<keyword evidence="4 6" id="KW-1133">Transmembrane helix</keyword>
<dbReference type="InterPro" id="IPR001182">
    <property type="entry name" value="FtsW/RodA"/>
</dbReference>
<dbReference type="OrthoDB" id="9812661at2"/>
<dbReference type="PANTHER" id="PTHR30474:SF3">
    <property type="entry name" value="PEPTIDOGLYCAN GLYCOSYLTRANSFERASE RODA"/>
    <property type="match status" value="1"/>
</dbReference>
<sequence length="407" mass="45600">MDVQEKIYRKLFYLIYFMSFIAFALLAIYKMPAKVEPLYIALVFDFVFSIVYILMKYLMPEGDITLFLISTFLAEIGLIIIYRLQPDLAIKQIVWVTSGMLLYIITAYLYRFTDRINRYYSIYIVLGIALLVVTLVFGKEVGGSTNWLSIDGITFQPSEFVKLLYILFMANFLMKKGEDKKVLYAFGITLSLVLLLMLQKDLGSALIFYLTGLIMVYVATSNLIYTGLGLAALGAGGVMSFYIFEHVRIRIYAWLNPWIDVPGKGYQIVQSLLAISSGGYLGTGLGLGHPELIPAVYTDFIFSAISEEMGFLGAAALIFMYFLILYRGIRISLRCEDPVDKLVAVGLTAMFSIQVFTIIGGVIKFIPLTGVTLPFISYGGSSIVMSFILLGILKSISERIGDDVEHQ</sequence>
<feature type="transmembrane region" description="Helical" evidence="6">
    <location>
        <begin position="341"/>
        <end position="363"/>
    </location>
</feature>
<reference evidence="7 8" key="1">
    <citation type="submission" date="2016-11" db="EMBL/GenBank/DDBJ databases">
        <authorList>
            <person name="Jaros S."/>
            <person name="Januszkiewicz K."/>
            <person name="Wedrychowicz H."/>
        </authorList>
    </citation>
    <scope>NUCLEOTIDE SEQUENCE [LARGE SCALE GENOMIC DNA]</scope>
    <source>
        <strain evidence="7 8">DSM 17918</strain>
    </source>
</reference>
<evidence type="ECO:0000256" key="4">
    <source>
        <dbReference type="ARBA" id="ARBA00022989"/>
    </source>
</evidence>
<keyword evidence="5 6" id="KW-0472">Membrane</keyword>
<dbReference type="GO" id="GO:0032153">
    <property type="term" value="C:cell division site"/>
    <property type="evidence" value="ECO:0007669"/>
    <property type="project" value="TreeGrafter"/>
</dbReference>
<evidence type="ECO:0000256" key="1">
    <source>
        <dbReference type="ARBA" id="ARBA00004141"/>
    </source>
</evidence>
<accession>A0A1M5B1H0</accession>
<feature type="transmembrane region" description="Helical" evidence="6">
    <location>
        <begin position="66"/>
        <end position="84"/>
    </location>
</feature>
<feature type="transmembrane region" description="Helical" evidence="6">
    <location>
        <begin position="90"/>
        <end position="110"/>
    </location>
</feature>
<keyword evidence="2 6" id="KW-0812">Transmembrane</keyword>
<dbReference type="GO" id="GO:0015648">
    <property type="term" value="F:lipid-linked peptidoglycan transporter activity"/>
    <property type="evidence" value="ECO:0007669"/>
    <property type="project" value="TreeGrafter"/>
</dbReference>
<dbReference type="GO" id="GO:0005886">
    <property type="term" value="C:plasma membrane"/>
    <property type="evidence" value="ECO:0007669"/>
    <property type="project" value="TreeGrafter"/>
</dbReference>
<keyword evidence="3" id="KW-0133">Cell shape</keyword>
<keyword evidence="7" id="KW-0132">Cell division</keyword>
<dbReference type="STRING" id="1121256.SAMN02746089_01771"/>
<dbReference type="RefSeq" id="WP_073344200.1">
    <property type="nucleotide sequence ID" value="NZ_FQVH01000019.1"/>
</dbReference>
<feature type="transmembrane region" description="Helical" evidence="6">
    <location>
        <begin position="119"/>
        <end position="138"/>
    </location>
</feature>
<feature type="transmembrane region" description="Helical" evidence="6">
    <location>
        <begin position="182"/>
        <end position="198"/>
    </location>
</feature>
<feature type="transmembrane region" description="Helical" evidence="6">
    <location>
        <begin position="12"/>
        <end position="31"/>
    </location>
</feature>
<evidence type="ECO:0000256" key="3">
    <source>
        <dbReference type="ARBA" id="ARBA00022960"/>
    </source>
</evidence>
<evidence type="ECO:0000313" key="8">
    <source>
        <dbReference type="Proteomes" id="UP000184088"/>
    </source>
</evidence>
<keyword evidence="8" id="KW-1185">Reference proteome</keyword>
<dbReference type="GO" id="GO:0051301">
    <property type="term" value="P:cell division"/>
    <property type="evidence" value="ECO:0007669"/>
    <property type="project" value="UniProtKB-KW"/>
</dbReference>
<dbReference type="GO" id="GO:0008360">
    <property type="term" value="P:regulation of cell shape"/>
    <property type="evidence" value="ECO:0007669"/>
    <property type="project" value="UniProtKB-KW"/>
</dbReference>
<feature type="transmembrane region" description="Helical" evidence="6">
    <location>
        <begin position="230"/>
        <end position="247"/>
    </location>
</feature>
<evidence type="ECO:0000313" key="7">
    <source>
        <dbReference type="EMBL" id="SHF36315.1"/>
    </source>
</evidence>
<evidence type="ECO:0000256" key="5">
    <source>
        <dbReference type="ARBA" id="ARBA00023136"/>
    </source>
</evidence>
<name>A0A1M5B1H0_9THEO</name>
<feature type="transmembrane region" description="Helical" evidence="6">
    <location>
        <begin position="309"/>
        <end position="329"/>
    </location>
</feature>
<feature type="transmembrane region" description="Helical" evidence="6">
    <location>
        <begin position="37"/>
        <end position="54"/>
    </location>
</feature>
<dbReference type="PANTHER" id="PTHR30474">
    <property type="entry name" value="CELL CYCLE PROTEIN"/>
    <property type="match status" value="1"/>
</dbReference>
<dbReference type="Proteomes" id="UP000184088">
    <property type="component" value="Unassembled WGS sequence"/>
</dbReference>
<dbReference type="Pfam" id="PF01098">
    <property type="entry name" value="FTSW_RODA_SPOVE"/>
    <property type="match status" value="1"/>
</dbReference>
<evidence type="ECO:0000256" key="6">
    <source>
        <dbReference type="SAM" id="Phobius"/>
    </source>
</evidence>
<evidence type="ECO:0000256" key="2">
    <source>
        <dbReference type="ARBA" id="ARBA00022692"/>
    </source>
</evidence>
<protein>
    <submittedName>
        <fullName evidence="7">Cell division protein FtsW, lipid II flippase</fullName>
    </submittedName>
</protein>
<comment type="subcellular location">
    <subcellularLocation>
        <location evidence="1">Membrane</location>
        <topology evidence="1">Multi-pass membrane protein</topology>
    </subcellularLocation>
</comment>
<feature type="transmembrane region" description="Helical" evidence="6">
    <location>
        <begin position="268"/>
        <end position="289"/>
    </location>
</feature>
<dbReference type="AlphaFoldDB" id="A0A1M5B1H0"/>